<feature type="compositionally biased region" description="Basic and acidic residues" evidence="7">
    <location>
        <begin position="584"/>
        <end position="601"/>
    </location>
</feature>
<feature type="region of interest" description="Disordered" evidence="7">
    <location>
        <begin position="698"/>
        <end position="745"/>
    </location>
</feature>
<sequence length="1553" mass="170056">MSFFSRKKQPAPAPAPVQVTQTPQQAFAQTAQERQQQQQLQALQQQQLQQQQLQQQQQQKMAMVMSPPQQQQLLASTRDFSSPGPSSSQQQLPLSAVQTHTPQQSMSGAPGPSNPSAPAPAPNPTQPSSLPRPAYPWAARRLALPPPLLLPRPGLVPPTAPSPSPFPRYGHSLPLTSTPTGEIFLFGGLVRDVVRNDLYAFSTRDLAASLVQTTGDAPPPRVGHASALLSSVLIVWGGDTKIPDSDKPDEGLYLLNLGTREWTRVITQGPTPNGRYGHAVTMRNTMFFVFGGQFNGEFFNDLWVFDLNSLKTTPVWELITPAPGSPVPSYRTGHVAVTFGEKIYTFGGTDGLYHYNDTWSFDLTTRTWTELTCIGFIPAPREGHAAALVDDVMYVFGGRGVDGKDLGDLAAFKISNQRWYMFQNMGPAPSGRSGHAMASAGSRVFVLGGESFTATRPDDPNVVHVLDTKHIKYPDSNRPPAPPASGAGANRKPSVQPTSPQAQPSQIPSATLPPQSNIPGPSGLRALSPPAANDADDARRAMTASPPGRGNKLVNGTQPFPVNKPVNGSGIPRGKSPSSQVGRLRREDEAAFGSEDERASTEGHGYVYGGHVNGNGNGNGNGHGHAHGNGSVSVSGNMRERAMSPENVAAAIAAAKARSPTPTSVANRAMSPPNGSSIGHGDAQGQSMNALNRSALAARSPSPIATGPPPSDAFYYGTRSKSPSAVNGPSTASSGHSLGKQSSSGNVTADLVRDLKTKDAEIESLRRRELWMRAALERARKDGFVMTDTELEDGESGQWRENADPEEVKSISDMVLKMKQEHAKIQASAVAHAREAAGRFAEADRVRNAALQEAAFYRAKLSAFDSGSAGEVARLERERSNELERQLAAFAATRQEQERECTELSQAVALQTQLREQAEAQAAEATKRAEEAEEAHVRLAKEHAELQENHQTASTLLRNHMDQMVLLNSQVQRHDAEHGSAQEQIKSLTFSRDQHLRALEQAQAVLVASSARAEDMEAQWQRAREQVDSLEAELTETRSELATRTQDAESAAQRLTDAENAWAKSREEADALRALTSTSIGKLLDSHRDIQADEDHAVRGYAEQFKAMEMESASLRKMLKEAGTRVDEVQSDLSEQRKRVRTLESDQMLLRSQLLGVRTQLAASLAEGGRLRKELAIKESELRDKSRAVADAEIRAGMFRGYLVEHGIVVDDNDVQSRSGSGMSNLVKELEEKLAERTRLHEETERELSKVNRRKQDAEAQADLLSTQLDRVRSTRSPDSISTADSRARAAERKLEETEQSHKERLQQMEADYQTAVHYVKGTEKMLRRMKDELNKQKTLNSTIQSELEAVRGGINGKATPVSDDDHDVTRGQLADAQRQVQRLTAENQELRQRIETLQSELAQLQDHAMSIQQESEMRGNNIEDLEHDVERLQAALGAARNNNEVTYTEQLADEVTSLRQENKELSHKIAILLDDQTGYGRIGDRPMSSGSHPHSHTSSENAMVFESLENELNDWQRRLVTSTTSHSHHQPLNDYDPEPIRSRSRPPAERVL</sequence>
<dbReference type="GO" id="GO:0061245">
    <property type="term" value="P:establishment or maintenance of bipolar cell polarity"/>
    <property type="evidence" value="ECO:0007669"/>
    <property type="project" value="TreeGrafter"/>
</dbReference>
<dbReference type="OrthoDB" id="45365at2759"/>
<evidence type="ECO:0000256" key="1">
    <source>
        <dbReference type="ARBA" id="ARBA00004496"/>
    </source>
</evidence>
<dbReference type="InParanoid" id="A0A067MPX4"/>
<evidence type="ECO:0000256" key="3">
    <source>
        <dbReference type="ARBA" id="ARBA00022490"/>
    </source>
</evidence>
<dbReference type="Gene3D" id="2.120.10.80">
    <property type="entry name" value="Kelch-type beta propeller"/>
    <property type="match status" value="2"/>
</dbReference>
<dbReference type="Proteomes" id="UP000027195">
    <property type="component" value="Unassembled WGS sequence"/>
</dbReference>
<feature type="region of interest" description="Disordered" evidence="7">
    <location>
        <begin position="1"/>
        <end position="133"/>
    </location>
</feature>
<feature type="coiled-coil region" evidence="6">
    <location>
        <begin position="999"/>
        <end position="1047"/>
    </location>
</feature>
<feature type="compositionally biased region" description="Gly residues" evidence="7">
    <location>
        <begin position="606"/>
        <end position="623"/>
    </location>
</feature>
<feature type="compositionally biased region" description="Basic and acidic residues" evidence="7">
    <location>
        <begin position="1539"/>
        <end position="1553"/>
    </location>
</feature>
<evidence type="ECO:0000256" key="7">
    <source>
        <dbReference type="SAM" id="MobiDB-lite"/>
    </source>
</evidence>
<feature type="region of interest" description="Disordered" evidence="7">
    <location>
        <begin position="1237"/>
        <end position="1305"/>
    </location>
</feature>
<feature type="region of interest" description="Disordered" evidence="7">
    <location>
        <begin position="1522"/>
        <end position="1553"/>
    </location>
</feature>
<keyword evidence="5 6" id="KW-0175">Coiled coil</keyword>
<dbReference type="SUPFAM" id="SSF57997">
    <property type="entry name" value="Tropomyosin"/>
    <property type="match status" value="2"/>
</dbReference>
<keyword evidence="3" id="KW-0963">Cytoplasm</keyword>
<feature type="compositionally biased region" description="Low complexity" evidence="7">
    <location>
        <begin position="733"/>
        <end position="745"/>
    </location>
</feature>
<feature type="coiled-coil region" evidence="6">
    <location>
        <begin position="1119"/>
        <end position="1146"/>
    </location>
</feature>
<evidence type="ECO:0000313" key="9">
    <source>
        <dbReference type="Proteomes" id="UP000027195"/>
    </source>
</evidence>
<feature type="region of interest" description="Disordered" evidence="7">
    <location>
        <begin position="1481"/>
        <end position="1501"/>
    </location>
</feature>
<accession>A0A067MPX4</accession>
<evidence type="ECO:0000256" key="4">
    <source>
        <dbReference type="ARBA" id="ARBA00022737"/>
    </source>
</evidence>
<feature type="compositionally biased region" description="Pro residues" evidence="7">
    <location>
        <begin position="112"/>
        <end position="125"/>
    </location>
</feature>
<dbReference type="PANTHER" id="PTHR23244">
    <property type="entry name" value="KELCH REPEAT DOMAIN"/>
    <property type="match status" value="1"/>
</dbReference>
<name>A0A067MPX4_BOTB1</name>
<dbReference type="PANTHER" id="PTHR23244:SF456">
    <property type="entry name" value="MULTIPLE EPIDERMAL GROWTH FACTOR-LIKE DOMAINS PROTEIN 8"/>
    <property type="match status" value="1"/>
</dbReference>
<feature type="compositionally biased region" description="Polar residues" evidence="7">
    <location>
        <begin position="719"/>
        <end position="732"/>
    </location>
</feature>
<feature type="compositionally biased region" description="Low complexity" evidence="7">
    <location>
        <begin position="1489"/>
        <end position="1500"/>
    </location>
</feature>
<feature type="region of interest" description="Disordered" evidence="7">
    <location>
        <begin position="654"/>
        <end position="686"/>
    </location>
</feature>
<feature type="compositionally biased region" description="Basic and acidic residues" evidence="7">
    <location>
        <begin position="1286"/>
        <end position="1305"/>
    </location>
</feature>
<feature type="compositionally biased region" description="Polar residues" evidence="7">
    <location>
        <begin position="1264"/>
        <end position="1285"/>
    </location>
</feature>
<dbReference type="GO" id="GO:0051285">
    <property type="term" value="C:cell cortex of cell tip"/>
    <property type="evidence" value="ECO:0007669"/>
    <property type="project" value="TreeGrafter"/>
</dbReference>
<feature type="region of interest" description="Disordered" evidence="7">
    <location>
        <begin position="471"/>
        <end position="635"/>
    </location>
</feature>
<feature type="coiled-coil region" evidence="6">
    <location>
        <begin position="880"/>
        <end position="949"/>
    </location>
</feature>
<feature type="compositionally biased region" description="Polar residues" evidence="7">
    <location>
        <begin position="67"/>
        <end position="80"/>
    </location>
</feature>
<protein>
    <submittedName>
        <fullName evidence="8">Uncharacterized protein</fullName>
    </submittedName>
</protein>
<feature type="compositionally biased region" description="Polar residues" evidence="7">
    <location>
        <begin position="96"/>
        <end position="106"/>
    </location>
</feature>
<evidence type="ECO:0000256" key="6">
    <source>
        <dbReference type="SAM" id="Coils"/>
    </source>
</evidence>
<dbReference type="EMBL" id="KL198023">
    <property type="protein sequence ID" value="KDQ17788.1"/>
    <property type="molecule type" value="Genomic_DNA"/>
</dbReference>
<reference evidence="9" key="1">
    <citation type="journal article" date="2014" name="Proc. Natl. Acad. Sci. U.S.A.">
        <title>Extensive sampling of basidiomycete genomes demonstrates inadequacy of the white-rot/brown-rot paradigm for wood decay fungi.</title>
        <authorList>
            <person name="Riley R."/>
            <person name="Salamov A.A."/>
            <person name="Brown D.W."/>
            <person name="Nagy L.G."/>
            <person name="Floudas D."/>
            <person name="Held B.W."/>
            <person name="Levasseur A."/>
            <person name="Lombard V."/>
            <person name="Morin E."/>
            <person name="Otillar R."/>
            <person name="Lindquist E.A."/>
            <person name="Sun H."/>
            <person name="LaButti K.M."/>
            <person name="Schmutz J."/>
            <person name="Jabbour D."/>
            <person name="Luo H."/>
            <person name="Baker S.E."/>
            <person name="Pisabarro A.G."/>
            <person name="Walton J.D."/>
            <person name="Blanchette R.A."/>
            <person name="Henrissat B."/>
            <person name="Martin F."/>
            <person name="Cullen D."/>
            <person name="Hibbett D.S."/>
            <person name="Grigoriev I.V."/>
        </authorList>
    </citation>
    <scope>NUCLEOTIDE SEQUENCE [LARGE SCALE GENOMIC DNA]</scope>
    <source>
        <strain evidence="9">FD-172 SS1</strain>
    </source>
</reference>
<evidence type="ECO:0000256" key="2">
    <source>
        <dbReference type="ARBA" id="ARBA00022441"/>
    </source>
</evidence>
<dbReference type="STRING" id="930990.A0A067MPX4"/>
<feature type="compositionally biased region" description="Low complexity" evidence="7">
    <location>
        <begin position="16"/>
        <end position="59"/>
    </location>
</feature>
<evidence type="ECO:0000256" key="5">
    <source>
        <dbReference type="ARBA" id="ARBA00023054"/>
    </source>
</evidence>
<dbReference type="InterPro" id="IPR015915">
    <property type="entry name" value="Kelch-typ_b-propeller"/>
</dbReference>
<feature type="compositionally biased region" description="Polar residues" evidence="7">
    <location>
        <begin position="493"/>
        <end position="519"/>
    </location>
</feature>
<organism evidence="8 9">
    <name type="scientific">Botryobasidium botryosum (strain FD-172 SS1)</name>
    <dbReference type="NCBI Taxonomy" id="930990"/>
    <lineage>
        <taxon>Eukaryota</taxon>
        <taxon>Fungi</taxon>
        <taxon>Dikarya</taxon>
        <taxon>Basidiomycota</taxon>
        <taxon>Agaricomycotina</taxon>
        <taxon>Agaricomycetes</taxon>
        <taxon>Cantharellales</taxon>
        <taxon>Botryobasidiaceae</taxon>
        <taxon>Botryobasidium</taxon>
    </lineage>
</organism>
<dbReference type="FunFam" id="2.120.10.80:FF:000049">
    <property type="entry name" value="Cell polarity protein (Tea1)"/>
    <property type="match status" value="1"/>
</dbReference>
<dbReference type="Pfam" id="PF24681">
    <property type="entry name" value="Kelch_KLHDC2_KLHL20_DRC7"/>
    <property type="match status" value="1"/>
</dbReference>
<proteinExistence type="predicted"/>
<keyword evidence="2" id="KW-0880">Kelch repeat</keyword>
<dbReference type="SUPFAM" id="SSF117281">
    <property type="entry name" value="Kelch motif"/>
    <property type="match status" value="1"/>
</dbReference>
<evidence type="ECO:0000313" key="8">
    <source>
        <dbReference type="EMBL" id="KDQ17788.1"/>
    </source>
</evidence>
<dbReference type="Gene3D" id="1.10.287.1490">
    <property type="match status" value="1"/>
</dbReference>
<keyword evidence="9" id="KW-1185">Reference proteome</keyword>
<dbReference type="HOGENOM" id="CLU_002697_1_0_1"/>
<gene>
    <name evidence="8" type="ORF">BOTBODRAFT_29942</name>
</gene>
<feature type="compositionally biased region" description="Basic and acidic residues" evidence="7">
    <location>
        <begin position="1237"/>
        <end position="1258"/>
    </location>
</feature>
<feature type="compositionally biased region" description="Low complexity" evidence="7">
    <location>
        <begin position="81"/>
        <end position="95"/>
    </location>
</feature>
<keyword evidence="4" id="KW-0677">Repeat</keyword>
<comment type="subcellular location">
    <subcellularLocation>
        <location evidence="1">Cytoplasm</location>
    </subcellularLocation>
</comment>